<dbReference type="InterPro" id="IPR035965">
    <property type="entry name" value="PAS-like_dom_sf"/>
</dbReference>
<dbReference type="Pfam" id="PF08447">
    <property type="entry name" value="PAS_3"/>
    <property type="match status" value="1"/>
</dbReference>
<evidence type="ECO:0000256" key="1">
    <source>
        <dbReference type="ARBA" id="ARBA00022723"/>
    </source>
</evidence>
<dbReference type="InterPro" id="IPR051140">
    <property type="entry name" value="GATA_TF"/>
</dbReference>
<accession>A0A9P6YKD7</accession>
<evidence type="ECO:0000259" key="7">
    <source>
        <dbReference type="PROSITE" id="PS50114"/>
    </source>
</evidence>
<feature type="compositionally biased region" description="Polar residues" evidence="5">
    <location>
        <begin position="175"/>
        <end position="191"/>
    </location>
</feature>
<evidence type="ECO:0000256" key="3">
    <source>
        <dbReference type="ARBA" id="ARBA00022833"/>
    </source>
</evidence>
<sequence>MQALQPENSQQVTNLKTGSGSVGEFTRRKNWSQSILDSMRDVVHVLSKDLLILYCSDASSEILGYRSTELVGHLFTEYLHVDDVDVFVREFKNIQNTVQTFRTCYRFLRKDGKYATLETRGQFYKTSFFGNARRIPTEAAQSIDTLLDLKMENEVLKKRLAAVKLEHQNKKKADSTQNKETPLPKAQSTASESNEEVEGEETYDIYMPTEPSSSSLVYTQGVSPSYGVAESLSLFTGLRYDLGERSHGISMGLQGGELTDVGQNPSLDFNDLNVEKRLQRDEQDEPKSKKKRANSRLASSNVCTDCGTTESPEWRKGPNGPKTLCNACGLRWSKKQKSEQQE</sequence>
<evidence type="ECO:0000256" key="5">
    <source>
        <dbReference type="SAM" id="MobiDB-lite"/>
    </source>
</evidence>
<feature type="compositionally biased region" description="Polar residues" evidence="5">
    <location>
        <begin position="296"/>
        <end position="311"/>
    </location>
</feature>
<protein>
    <recommendedName>
        <fullName evidence="10">Blue light receptor</fullName>
    </recommendedName>
</protein>
<dbReference type="EMBL" id="JAANIT010000222">
    <property type="protein sequence ID" value="KAG1550276.1"/>
    <property type="molecule type" value="Genomic_DNA"/>
</dbReference>
<name>A0A9P6YKD7_RHIOR</name>
<dbReference type="SUPFAM" id="SSF57716">
    <property type="entry name" value="Glucocorticoid receptor-like (DNA-binding domain)"/>
    <property type="match status" value="1"/>
</dbReference>
<gene>
    <name evidence="8" type="ORF">G6F51_002531</name>
</gene>
<dbReference type="CDD" id="cd00130">
    <property type="entry name" value="PAS"/>
    <property type="match status" value="1"/>
</dbReference>
<reference evidence="8" key="1">
    <citation type="journal article" date="2020" name="Microb. Genom.">
        <title>Genetic diversity of clinical and environmental Mucorales isolates obtained from an investigation of mucormycosis cases among solid organ transplant recipients.</title>
        <authorList>
            <person name="Nguyen M.H."/>
            <person name="Kaul D."/>
            <person name="Muto C."/>
            <person name="Cheng S.J."/>
            <person name="Richter R.A."/>
            <person name="Bruno V.M."/>
            <person name="Liu G."/>
            <person name="Beyhan S."/>
            <person name="Sundermann A.J."/>
            <person name="Mounaud S."/>
            <person name="Pasculle A.W."/>
            <person name="Nierman W.C."/>
            <person name="Driscoll E."/>
            <person name="Cumbie R."/>
            <person name="Clancy C.J."/>
            <person name="Dupont C.L."/>
        </authorList>
    </citation>
    <scope>NUCLEOTIDE SEQUENCE</scope>
    <source>
        <strain evidence="8">GL16</strain>
    </source>
</reference>
<evidence type="ECO:0000259" key="6">
    <source>
        <dbReference type="PROSITE" id="PS50112"/>
    </source>
</evidence>
<dbReference type="SMART" id="SM00091">
    <property type="entry name" value="PAS"/>
    <property type="match status" value="1"/>
</dbReference>
<dbReference type="InterPro" id="IPR000014">
    <property type="entry name" value="PAS"/>
</dbReference>
<evidence type="ECO:0000256" key="2">
    <source>
        <dbReference type="ARBA" id="ARBA00022771"/>
    </source>
</evidence>
<dbReference type="GO" id="GO:0008270">
    <property type="term" value="F:zinc ion binding"/>
    <property type="evidence" value="ECO:0007669"/>
    <property type="project" value="UniProtKB-KW"/>
</dbReference>
<dbReference type="PROSITE" id="PS50114">
    <property type="entry name" value="GATA_ZN_FINGER_2"/>
    <property type="match status" value="1"/>
</dbReference>
<dbReference type="PANTHER" id="PTHR45658:SF18">
    <property type="entry name" value="PROTEIN GAT2"/>
    <property type="match status" value="1"/>
</dbReference>
<dbReference type="Gene3D" id="3.30.450.20">
    <property type="entry name" value="PAS domain"/>
    <property type="match status" value="1"/>
</dbReference>
<dbReference type="SMART" id="SM00401">
    <property type="entry name" value="ZnF_GATA"/>
    <property type="match status" value="1"/>
</dbReference>
<feature type="domain" description="PAS" evidence="6">
    <location>
        <begin position="28"/>
        <end position="101"/>
    </location>
</feature>
<dbReference type="PROSITE" id="PS50112">
    <property type="entry name" value="PAS"/>
    <property type="match status" value="1"/>
</dbReference>
<proteinExistence type="predicted"/>
<dbReference type="Proteomes" id="UP000717996">
    <property type="component" value="Unassembled WGS sequence"/>
</dbReference>
<dbReference type="Pfam" id="PF00320">
    <property type="entry name" value="GATA"/>
    <property type="match status" value="1"/>
</dbReference>
<dbReference type="AlphaFoldDB" id="A0A9P6YKD7"/>
<feature type="domain" description="GATA-type" evidence="7">
    <location>
        <begin position="297"/>
        <end position="330"/>
    </location>
</feature>
<keyword evidence="1" id="KW-0479">Metal-binding</keyword>
<dbReference type="CDD" id="cd00202">
    <property type="entry name" value="ZnF_GATA"/>
    <property type="match status" value="1"/>
</dbReference>
<feature type="region of interest" description="Disordered" evidence="5">
    <location>
        <begin position="279"/>
        <end position="321"/>
    </location>
</feature>
<dbReference type="NCBIfam" id="TIGR00229">
    <property type="entry name" value="sensory_box"/>
    <property type="match status" value="1"/>
</dbReference>
<dbReference type="Gene3D" id="3.30.50.10">
    <property type="entry name" value="Erythroid Transcription Factor GATA-1, subunit A"/>
    <property type="match status" value="1"/>
</dbReference>
<feature type="region of interest" description="Disordered" evidence="5">
    <location>
        <begin position="1"/>
        <end position="21"/>
    </location>
</feature>
<dbReference type="InterPro" id="IPR013088">
    <property type="entry name" value="Znf_NHR/GATA"/>
</dbReference>
<dbReference type="OrthoDB" id="2162994at2759"/>
<organism evidence="8 9">
    <name type="scientific">Rhizopus oryzae</name>
    <name type="common">Mucormycosis agent</name>
    <name type="synonym">Rhizopus arrhizus var. delemar</name>
    <dbReference type="NCBI Taxonomy" id="64495"/>
    <lineage>
        <taxon>Eukaryota</taxon>
        <taxon>Fungi</taxon>
        <taxon>Fungi incertae sedis</taxon>
        <taxon>Mucoromycota</taxon>
        <taxon>Mucoromycotina</taxon>
        <taxon>Mucoromycetes</taxon>
        <taxon>Mucorales</taxon>
        <taxon>Mucorineae</taxon>
        <taxon>Rhizopodaceae</taxon>
        <taxon>Rhizopus</taxon>
    </lineage>
</organism>
<comment type="caution">
    <text evidence="8">The sequence shown here is derived from an EMBL/GenBank/DDBJ whole genome shotgun (WGS) entry which is preliminary data.</text>
</comment>
<evidence type="ECO:0000313" key="9">
    <source>
        <dbReference type="Proteomes" id="UP000717996"/>
    </source>
</evidence>
<dbReference type="SUPFAM" id="SSF55785">
    <property type="entry name" value="PYP-like sensor domain (PAS domain)"/>
    <property type="match status" value="1"/>
</dbReference>
<evidence type="ECO:0000313" key="8">
    <source>
        <dbReference type="EMBL" id="KAG1550276.1"/>
    </source>
</evidence>
<keyword evidence="2 4" id="KW-0863">Zinc-finger</keyword>
<dbReference type="PANTHER" id="PTHR45658">
    <property type="entry name" value="GATA TRANSCRIPTION FACTOR"/>
    <property type="match status" value="1"/>
</dbReference>
<feature type="region of interest" description="Disordered" evidence="5">
    <location>
        <begin position="167"/>
        <end position="200"/>
    </location>
</feature>
<evidence type="ECO:0008006" key="10">
    <source>
        <dbReference type="Google" id="ProtNLM"/>
    </source>
</evidence>
<dbReference type="PROSITE" id="PS00344">
    <property type="entry name" value="GATA_ZN_FINGER_1"/>
    <property type="match status" value="1"/>
</dbReference>
<dbReference type="InterPro" id="IPR000679">
    <property type="entry name" value="Znf_GATA"/>
</dbReference>
<dbReference type="InterPro" id="IPR013655">
    <property type="entry name" value="PAS_fold_3"/>
</dbReference>
<dbReference type="GO" id="GO:0006355">
    <property type="term" value="P:regulation of DNA-templated transcription"/>
    <property type="evidence" value="ECO:0007669"/>
    <property type="project" value="InterPro"/>
</dbReference>
<feature type="compositionally biased region" description="Polar residues" evidence="5">
    <location>
        <begin position="1"/>
        <end position="19"/>
    </location>
</feature>
<dbReference type="GO" id="GO:0043565">
    <property type="term" value="F:sequence-specific DNA binding"/>
    <property type="evidence" value="ECO:0007669"/>
    <property type="project" value="InterPro"/>
</dbReference>
<keyword evidence="3" id="KW-0862">Zinc</keyword>
<evidence type="ECO:0000256" key="4">
    <source>
        <dbReference type="PROSITE-ProRule" id="PRU00094"/>
    </source>
</evidence>